<evidence type="ECO:0000256" key="7">
    <source>
        <dbReference type="SAM" id="MobiDB-lite"/>
    </source>
</evidence>
<dbReference type="AlphaFoldDB" id="A0A1G9DMB3"/>
<sequence length="169" mass="19489">MPLYEHVLIARQDLSNAQAEGLIEHFSTVLADNGGTVKESEYWGVRTLAYKINKNRKGHYAFLRTDAPSAAVQEMERLARLHDDVMRVLTVRVDAHQEGPSVQMQRRDDRDRGDRGDRGDRRDGERGERRDGDRRDGDRGGERRFGDRAETRGDDRGDREQRAPRADRF</sequence>
<keyword evidence="9" id="KW-1185">Reference proteome</keyword>
<dbReference type="OrthoDB" id="9812702at2"/>
<dbReference type="GO" id="GO:0003735">
    <property type="term" value="F:structural constituent of ribosome"/>
    <property type="evidence" value="ECO:0007669"/>
    <property type="project" value="InterPro"/>
</dbReference>
<dbReference type="InterPro" id="IPR014717">
    <property type="entry name" value="Transl_elong_EF1B/ribsomal_bS6"/>
</dbReference>
<dbReference type="InterPro" id="IPR035980">
    <property type="entry name" value="Ribosomal_bS6_sf"/>
</dbReference>
<keyword evidence="3 6" id="KW-0687">Ribonucleoprotein</keyword>
<accession>A0A1G9DMB3</accession>
<evidence type="ECO:0000313" key="8">
    <source>
        <dbReference type="EMBL" id="SDK65037.1"/>
    </source>
</evidence>
<comment type="similarity">
    <text evidence="1 6">Belongs to the bacterial ribosomal protein bS6 family.</text>
</comment>
<keyword evidence="2 6" id="KW-0689">Ribosomal protein</keyword>
<evidence type="ECO:0000256" key="4">
    <source>
        <dbReference type="ARBA" id="ARBA00035104"/>
    </source>
</evidence>
<dbReference type="EMBL" id="FNGE01000002">
    <property type="protein sequence ID" value="SDK65037.1"/>
    <property type="molecule type" value="Genomic_DNA"/>
</dbReference>
<evidence type="ECO:0000256" key="1">
    <source>
        <dbReference type="ARBA" id="ARBA00009512"/>
    </source>
</evidence>
<organism evidence="8 9">
    <name type="scientific">Paracoccus chinensis</name>
    <dbReference type="NCBI Taxonomy" id="525640"/>
    <lineage>
        <taxon>Bacteria</taxon>
        <taxon>Pseudomonadati</taxon>
        <taxon>Pseudomonadota</taxon>
        <taxon>Alphaproteobacteria</taxon>
        <taxon>Rhodobacterales</taxon>
        <taxon>Paracoccaceae</taxon>
        <taxon>Paracoccus</taxon>
    </lineage>
</organism>
<dbReference type="Proteomes" id="UP000199555">
    <property type="component" value="Unassembled WGS sequence"/>
</dbReference>
<dbReference type="InterPro" id="IPR020814">
    <property type="entry name" value="Ribosomal_S6_plastid/chlpt"/>
</dbReference>
<dbReference type="STRING" id="525640.SAMN04487971_102128"/>
<dbReference type="RefSeq" id="WP_090752373.1">
    <property type="nucleotide sequence ID" value="NZ_FNGE01000002.1"/>
</dbReference>
<dbReference type="GO" id="GO:0006412">
    <property type="term" value="P:translation"/>
    <property type="evidence" value="ECO:0007669"/>
    <property type="project" value="UniProtKB-UniRule"/>
</dbReference>
<reference evidence="9" key="1">
    <citation type="submission" date="2016-10" db="EMBL/GenBank/DDBJ databases">
        <authorList>
            <person name="Varghese N."/>
            <person name="Submissions S."/>
        </authorList>
    </citation>
    <scope>NUCLEOTIDE SEQUENCE [LARGE SCALE GENOMIC DNA]</scope>
    <source>
        <strain evidence="9">CGMCC 1.7655</strain>
    </source>
</reference>
<keyword evidence="6" id="KW-0699">rRNA-binding</keyword>
<dbReference type="PANTHER" id="PTHR21011:SF1">
    <property type="entry name" value="SMALL RIBOSOMAL SUBUNIT PROTEIN BS6M"/>
    <property type="match status" value="1"/>
</dbReference>
<proteinExistence type="inferred from homology"/>
<feature type="region of interest" description="Disordered" evidence="7">
    <location>
        <begin position="94"/>
        <end position="169"/>
    </location>
</feature>
<dbReference type="GO" id="GO:0070181">
    <property type="term" value="F:small ribosomal subunit rRNA binding"/>
    <property type="evidence" value="ECO:0007669"/>
    <property type="project" value="TreeGrafter"/>
</dbReference>
<dbReference type="SUPFAM" id="SSF54995">
    <property type="entry name" value="Ribosomal protein S6"/>
    <property type="match status" value="1"/>
</dbReference>
<dbReference type="NCBIfam" id="TIGR00166">
    <property type="entry name" value="S6"/>
    <property type="match status" value="1"/>
</dbReference>
<comment type="function">
    <text evidence="4 6">Binds together with bS18 to 16S ribosomal RNA.</text>
</comment>
<dbReference type="GO" id="GO:0022627">
    <property type="term" value="C:cytosolic small ribosomal subunit"/>
    <property type="evidence" value="ECO:0007669"/>
    <property type="project" value="TreeGrafter"/>
</dbReference>
<feature type="compositionally biased region" description="Basic and acidic residues" evidence="7">
    <location>
        <begin position="105"/>
        <end position="169"/>
    </location>
</feature>
<keyword evidence="6" id="KW-0694">RNA-binding</keyword>
<dbReference type="Gene3D" id="3.30.70.60">
    <property type="match status" value="1"/>
</dbReference>
<dbReference type="CDD" id="cd00473">
    <property type="entry name" value="bS6"/>
    <property type="match status" value="1"/>
</dbReference>
<dbReference type="InterPro" id="IPR000529">
    <property type="entry name" value="Ribosomal_bS6"/>
</dbReference>
<evidence type="ECO:0000256" key="3">
    <source>
        <dbReference type="ARBA" id="ARBA00023274"/>
    </source>
</evidence>
<dbReference type="PANTHER" id="PTHR21011">
    <property type="entry name" value="MITOCHONDRIAL 28S RIBOSOMAL PROTEIN S6"/>
    <property type="match status" value="1"/>
</dbReference>
<gene>
    <name evidence="6" type="primary">rpsF</name>
    <name evidence="8" type="ORF">SAMN04487971_102128</name>
</gene>
<evidence type="ECO:0000256" key="6">
    <source>
        <dbReference type="HAMAP-Rule" id="MF_00360"/>
    </source>
</evidence>
<dbReference type="HAMAP" id="MF_00360">
    <property type="entry name" value="Ribosomal_bS6"/>
    <property type="match status" value="1"/>
</dbReference>
<evidence type="ECO:0000256" key="2">
    <source>
        <dbReference type="ARBA" id="ARBA00022980"/>
    </source>
</evidence>
<evidence type="ECO:0000256" key="5">
    <source>
        <dbReference type="ARBA" id="ARBA00035294"/>
    </source>
</evidence>
<name>A0A1G9DMB3_9RHOB</name>
<evidence type="ECO:0000313" key="9">
    <source>
        <dbReference type="Proteomes" id="UP000199555"/>
    </source>
</evidence>
<dbReference type="Pfam" id="PF01250">
    <property type="entry name" value="Ribosomal_S6"/>
    <property type="match status" value="1"/>
</dbReference>
<protein>
    <recommendedName>
        <fullName evidence="5 6">Small ribosomal subunit protein bS6</fullName>
    </recommendedName>
</protein>